<evidence type="ECO:0000256" key="1">
    <source>
        <dbReference type="ARBA" id="ARBA00022729"/>
    </source>
</evidence>
<sequence>NPTDPGDNTNSTNPNNTPLAATVPANLKTDLVAYYPFNGNMRDESGNDYHGDQYYSSGGFTSDRNGITDSAYIVQGTGGGGRISLPDPASGDFDMNASTSFTVGAWIKTDGYYNYAQTILQLAYRGGAQWIKLGIDKDGKPHLYLRDSNDLVDNLHSTASVTDDQWHHVMGVRDVANDKVRLYVDGVLVKEITDPTTSTFMEAAAENYIGYRSKFDSEYLYGTVDELRIYRRALNTTEIGQLRDLQGTPPSVMSFPFNGNAIELSG</sequence>
<dbReference type="InterPro" id="IPR001791">
    <property type="entry name" value="Laminin_G"/>
</dbReference>
<accession>A0A382Y6P2</accession>
<protein>
    <recommendedName>
        <fullName evidence="4">LamG-like jellyroll fold domain-containing protein</fullName>
    </recommendedName>
</protein>
<dbReference type="EMBL" id="UINC01173284">
    <property type="protein sequence ID" value="SVD78800.1"/>
    <property type="molecule type" value="Genomic_DNA"/>
</dbReference>
<evidence type="ECO:0000259" key="4">
    <source>
        <dbReference type="SMART" id="SM00560"/>
    </source>
</evidence>
<feature type="domain" description="LamG-like jellyroll fold" evidence="4">
    <location>
        <begin position="99"/>
        <end position="237"/>
    </location>
</feature>
<evidence type="ECO:0000313" key="5">
    <source>
        <dbReference type="EMBL" id="SVD78800.1"/>
    </source>
</evidence>
<name>A0A382Y6P2_9ZZZZ</name>
<evidence type="ECO:0000256" key="2">
    <source>
        <dbReference type="ARBA" id="ARBA00023157"/>
    </source>
</evidence>
<keyword evidence="1" id="KW-0732">Signal</keyword>
<dbReference type="InterPro" id="IPR006558">
    <property type="entry name" value="LamG-like"/>
</dbReference>
<proteinExistence type="predicted"/>
<dbReference type="SMART" id="SM00560">
    <property type="entry name" value="LamGL"/>
    <property type="match status" value="1"/>
</dbReference>
<evidence type="ECO:0000256" key="3">
    <source>
        <dbReference type="SAM" id="MobiDB-lite"/>
    </source>
</evidence>
<feature type="non-terminal residue" evidence="5">
    <location>
        <position position="266"/>
    </location>
</feature>
<gene>
    <name evidence="5" type="ORF">METZ01_LOCUS431654</name>
</gene>
<dbReference type="Gene3D" id="2.60.120.200">
    <property type="match status" value="1"/>
</dbReference>
<dbReference type="AlphaFoldDB" id="A0A382Y6P2"/>
<dbReference type="CDD" id="cd00110">
    <property type="entry name" value="LamG"/>
    <property type="match status" value="1"/>
</dbReference>
<dbReference type="SUPFAM" id="SSF49899">
    <property type="entry name" value="Concanavalin A-like lectins/glucanases"/>
    <property type="match status" value="1"/>
</dbReference>
<feature type="region of interest" description="Disordered" evidence="3">
    <location>
        <begin position="1"/>
        <end position="21"/>
    </location>
</feature>
<keyword evidence="2" id="KW-1015">Disulfide bond</keyword>
<dbReference type="Pfam" id="PF13385">
    <property type="entry name" value="Laminin_G_3"/>
    <property type="match status" value="1"/>
</dbReference>
<dbReference type="InterPro" id="IPR013320">
    <property type="entry name" value="ConA-like_dom_sf"/>
</dbReference>
<organism evidence="5">
    <name type="scientific">marine metagenome</name>
    <dbReference type="NCBI Taxonomy" id="408172"/>
    <lineage>
        <taxon>unclassified sequences</taxon>
        <taxon>metagenomes</taxon>
        <taxon>ecological metagenomes</taxon>
    </lineage>
</organism>
<feature type="non-terminal residue" evidence="5">
    <location>
        <position position="1"/>
    </location>
</feature>
<reference evidence="5" key="1">
    <citation type="submission" date="2018-05" db="EMBL/GenBank/DDBJ databases">
        <authorList>
            <person name="Lanie J.A."/>
            <person name="Ng W.-L."/>
            <person name="Kazmierczak K.M."/>
            <person name="Andrzejewski T.M."/>
            <person name="Davidsen T.M."/>
            <person name="Wayne K.J."/>
            <person name="Tettelin H."/>
            <person name="Glass J.I."/>
            <person name="Rusch D."/>
            <person name="Podicherti R."/>
            <person name="Tsui H.-C.T."/>
            <person name="Winkler M.E."/>
        </authorList>
    </citation>
    <scope>NUCLEOTIDE SEQUENCE</scope>
</reference>